<dbReference type="EMBL" id="CP146598">
    <property type="protein sequence ID" value="WWY02427.1"/>
    <property type="molecule type" value="Genomic_DNA"/>
</dbReference>
<dbReference type="CDD" id="cd03379">
    <property type="entry name" value="beta_CA_cladeD"/>
    <property type="match status" value="1"/>
</dbReference>
<dbReference type="Proteomes" id="UP001149607">
    <property type="component" value="Chromosome"/>
</dbReference>
<name>A0A9X4E1P0_9NEIS</name>
<organism evidence="5">
    <name type="scientific">Neisseria leonii</name>
    <dbReference type="NCBI Taxonomy" id="2995413"/>
    <lineage>
        <taxon>Bacteria</taxon>
        <taxon>Pseudomonadati</taxon>
        <taxon>Pseudomonadota</taxon>
        <taxon>Betaproteobacteria</taxon>
        <taxon>Neisseriales</taxon>
        <taxon>Neisseriaceae</taxon>
        <taxon>Neisseria</taxon>
    </lineage>
</organism>
<dbReference type="SUPFAM" id="SSF53056">
    <property type="entry name" value="beta-carbonic anhydrase, cab"/>
    <property type="match status" value="1"/>
</dbReference>
<reference evidence="6" key="2">
    <citation type="submission" date="2024-02" db="EMBL/GenBank/DDBJ databases">
        <title>Neisseria leonii sp. nov.</title>
        <authorList>
            <person name="Boutroux M."/>
            <person name="Favre-Rochex S."/>
            <person name="Gorgette O."/>
            <person name="Touak G."/>
            <person name="Muhle E."/>
            <person name="Chesneau O."/>
            <person name="Clermont D."/>
            <person name="Rahi P."/>
        </authorList>
    </citation>
    <scope>NUCLEOTIDE SEQUENCE</scope>
    <source>
        <strain evidence="6">51.81</strain>
    </source>
</reference>
<dbReference type="GO" id="GO:0008270">
    <property type="term" value="F:zinc ion binding"/>
    <property type="evidence" value="ECO:0007669"/>
    <property type="project" value="InterPro"/>
</dbReference>
<dbReference type="PANTHER" id="PTHR43175">
    <property type="entry name" value="CARBONIC ANHYDRASE"/>
    <property type="match status" value="1"/>
</dbReference>
<comment type="similarity">
    <text evidence="1">Belongs to the beta-class carbonic anhydrase family.</text>
</comment>
<evidence type="ECO:0000313" key="6">
    <source>
        <dbReference type="EMBL" id="WWY02427.1"/>
    </source>
</evidence>
<dbReference type="GO" id="GO:0004089">
    <property type="term" value="F:carbonate dehydratase activity"/>
    <property type="evidence" value="ECO:0007669"/>
    <property type="project" value="InterPro"/>
</dbReference>
<keyword evidence="7" id="KW-1185">Reference proteome</keyword>
<evidence type="ECO:0000256" key="3">
    <source>
        <dbReference type="ARBA" id="ARBA00022833"/>
    </source>
</evidence>
<proteinExistence type="inferred from homology"/>
<feature type="binding site" evidence="4">
    <location>
        <position position="99"/>
    </location>
    <ligand>
        <name>Zn(2+)</name>
        <dbReference type="ChEBI" id="CHEBI:29105"/>
    </ligand>
</feature>
<dbReference type="Gene3D" id="3.40.1050.10">
    <property type="entry name" value="Carbonic anhydrase"/>
    <property type="match status" value="1"/>
</dbReference>
<dbReference type="SMART" id="SM00947">
    <property type="entry name" value="Pro_CA"/>
    <property type="match status" value="1"/>
</dbReference>
<gene>
    <name evidence="5" type="ORF">ORY91_001353</name>
    <name evidence="6" type="ORF">V9W64_06785</name>
</gene>
<dbReference type="InterPro" id="IPR001765">
    <property type="entry name" value="Carbonic_anhydrase"/>
</dbReference>
<feature type="binding site" evidence="4">
    <location>
        <position position="38"/>
    </location>
    <ligand>
        <name>Zn(2+)</name>
        <dbReference type="ChEBI" id="CHEBI:29105"/>
    </ligand>
</feature>
<keyword evidence="3 4" id="KW-0862">Zinc</keyword>
<dbReference type="RefSeq" id="WP_274585078.1">
    <property type="nucleotide sequence ID" value="NZ_CP145811.1"/>
</dbReference>
<dbReference type="InterPro" id="IPR036874">
    <property type="entry name" value="Carbonic_anhydrase_sf"/>
</dbReference>
<reference evidence="5" key="1">
    <citation type="submission" date="2022-10" db="EMBL/GenBank/DDBJ databases">
        <authorList>
            <person name="Boutroux M."/>
        </authorList>
    </citation>
    <scope>NUCLEOTIDE SEQUENCE</scope>
    <source>
        <strain evidence="5">51.81</strain>
    </source>
</reference>
<evidence type="ECO:0000256" key="4">
    <source>
        <dbReference type="PIRSR" id="PIRSR601765-1"/>
    </source>
</evidence>
<accession>A0A9X4E1P0</accession>
<keyword evidence="2 4" id="KW-0479">Metal-binding</keyword>
<evidence type="ECO:0000313" key="7">
    <source>
        <dbReference type="Proteomes" id="UP001149607"/>
    </source>
</evidence>
<feature type="binding site" evidence="4">
    <location>
        <position position="96"/>
    </location>
    <ligand>
        <name>Zn(2+)</name>
        <dbReference type="ChEBI" id="CHEBI:29105"/>
    </ligand>
</feature>
<evidence type="ECO:0000256" key="2">
    <source>
        <dbReference type="ARBA" id="ARBA00022723"/>
    </source>
</evidence>
<evidence type="ECO:0000313" key="5">
    <source>
        <dbReference type="EMBL" id="MDD9327937.1"/>
    </source>
</evidence>
<dbReference type="AlphaFoldDB" id="A0A9X4E1P0"/>
<dbReference type="EMBL" id="JAPQFL010000003">
    <property type="protein sequence ID" value="MDD9327937.1"/>
    <property type="molecule type" value="Genomic_DNA"/>
</dbReference>
<feature type="binding site" evidence="4">
    <location>
        <position position="40"/>
    </location>
    <ligand>
        <name>Zn(2+)</name>
        <dbReference type="ChEBI" id="CHEBI:29105"/>
    </ligand>
</feature>
<comment type="cofactor">
    <cofactor evidence="4">
        <name>Zn(2+)</name>
        <dbReference type="ChEBI" id="CHEBI:29105"/>
    </cofactor>
    <text evidence="4">Binds 1 zinc ion per subunit.</text>
</comment>
<sequence length="196" mass="21409">MGVLNEILDYNDKFVAEGRYERFFTNKYPERGLAILSCMDARMVELLPSALGLKNGDAKLIKNAGALVSHPWGSVMRSLLVAVFELKVTEIMVVAHYDCGMRGLNAGSFLAHADAFGIPEDRITTLRNAGIDLDGWLTGFDDVEDSVRHTVSLIRRHPLMPDDVAVHGLVIHPATGKLTLVADGRTECPLPPGKQA</sequence>
<dbReference type="PANTHER" id="PTHR43175:SF3">
    <property type="entry name" value="CARBON DISULFIDE HYDROLASE"/>
    <property type="match status" value="1"/>
</dbReference>
<protein>
    <submittedName>
        <fullName evidence="5">Carbonic anhydrase</fullName>
    </submittedName>
</protein>
<evidence type="ECO:0000256" key="1">
    <source>
        <dbReference type="ARBA" id="ARBA00006217"/>
    </source>
</evidence>
<dbReference type="Pfam" id="PF00484">
    <property type="entry name" value="Pro_CA"/>
    <property type="match status" value="1"/>
</dbReference>